<feature type="active site" description="Charge relay system" evidence="4">
    <location>
        <position position="474"/>
    </location>
</feature>
<keyword evidence="3 4" id="KW-0720">Serine protease</keyword>
<dbReference type="InterPro" id="IPR036852">
    <property type="entry name" value="Peptidase_S8/S53_dom_sf"/>
</dbReference>
<proteinExistence type="inferred from homology"/>
<name>A0A956RRQ9_UNCEI</name>
<dbReference type="PANTHER" id="PTHR43399">
    <property type="entry name" value="SUBTILISIN-RELATED"/>
    <property type="match status" value="1"/>
</dbReference>
<dbReference type="InterPro" id="IPR015500">
    <property type="entry name" value="Peptidase_S8_subtilisin-rel"/>
</dbReference>
<feature type="domain" description="FlgD/Vpr Ig-like" evidence="6">
    <location>
        <begin position="712"/>
        <end position="772"/>
    </location>
</feature>
<dbReference type="InterPro" id="IPR008979">
    <property type="entry name" value="Galactose-bd-like_sf"/>
</dbReference>
<dbReference type="SUPFAM" id="SSF52743">
    <property type="entry name" value="Subtilisin-like"/>
    <property type="match status" value="1"/>
</dbReference>
<keyword evidence="2 4" id="KW-0378">Hydrolase</keyword>
<dbReference type="PANTHER" id="PTHR43399:SF5">
    <property type="entry name" value="PEPTIDASE S8 FAMILY WITH PROTEASE-ASSOCIATED DOMAIN"/>
    <property type="match status" value="1"/>
</dbReference>
<dbReference type="GO" id="GO:0006508">
    <property type="term" value="P:proteolysis"/>
    <property type="evidence" value="ECO:0007669"/>
    <property type="project" value="UniProtKB-KW"/>
</dbReference>
<evidence type="ECO:0000256" key="2">
    <source>
        <dbReference type="ARBA" id="ARBA00022801"/>
    </source>
</evidence>
<dbReference type="AlphaFoldDB" id="A0A956RRQ9"/>
<dbReference type="GO" id="GO:0004252">
    <property type="term" value="F:serine-type endopeptidase activity"/>
    <property type="evidence" value="ECO:0007669"/>
    <property type="project" value="UniProtKB-UniRule"/>
</dbReference>
<dbReference type="InterPro" id="IPR034058">
    <property type="entry name" value="TagA/B/C/D_pept_dom"/>
</dbReference>
<evidence type="ECO:0000313" key="8">
    <source>
        <dbReference type="Proteomes" id="UP000697710"/>
    </source>
</evidence>
<dbReference type="InterPro" id="IPR000209">
    <property type="entry name" value="Peptidase_S8/S53_dom"/>
</dbReference>
<dbReference type="Gene3D" id="2.60.40.4070">
    <property type="match status" value="1"/>
</dbReference>
<dbReference type="InterPro" id="IPR025965">
    <property type="entry name" value="FlgD/Vpr_Ig-like"/>
</dbReference>
<dbReference type="SUPFAM" id="SSF49785">
    <property type="entry name" value="Galactose-binding domain-like"/>
    <property type="match status" value="1"/>
</dbReference>
<organism evidence="7 8">
    <name type="scientific">Eiseniibacteriota bacterium</name>
    <dbReference type="NCBI Taxonomy" id="2212470"/>
    <lineage>
        <taxon>Bacteria</taxon>
        <taxon>Candidatus Eiseniibacteriota</taxon>
    </lineage>
</organism>
<dbReference type="InterPro" id="IPR051048">
    <property type="entry name" value="Peptidase_S8/S53_subtilisin"/>
</dbReference>
<dbReference type="PROSITE" id="PS51892">
    <property type="entry name" value="SUBTILASE"/>
    <property type="match status" value="1"/>
</dbReference>
<comment type="caution">
    <text evidence="7">The sequence shown here is derived from an EMBL/GenBank/DDBJ whole genome shotgun (WGS) entry which is preliminary data.</text>
</comment>
<dbReference type="PRINTS" id="PR00723">
    <property type="entry name" value="SUBTILISIN"/>
</dbReference>
<evidence type="ECO:0000256" key="1">
    <source>
        <dbReference type="ARBA" id="ARBA00022670"/>
    </source>
</evidence>
<protein>
    <submittedName>
        <fullName evidence="7">S8 family serine peptidase</fullName>
    </submittedName>
</protein>
<accession>A0A956RRQ9</accession>
<comment type="similarity">
    <text evidence="4">Belongs to the peptidase S8 family.</text>
</comment>
<evidence type="ECO:0000259" key="5">
    <source>
        <dbReference type="Pfam" id="PF00082"/>
    </source>
</evidence>
<dbReference type="Pfam" id="PF00082">
    <property type="entry name" value="Peptidase_S8"/>
    <property type="match status" value="1"/>
</dbReference>
<feature type="active site" description="Charge relay system" evidence="4">
    <location>
        <position position="305"/>
    </location>
</feature>
<dbReference type="CDD" id="cd04842">
    <property type="entry name" value="Peptidases_S8_Kp43_protease"/>
    <property type="match status" value="1"/>
</dbReference>
<gene>
    <name evidence="7" type="ORF">KC729_14555</name>
</gene>
<sequence>RVRSSRRLFEGRQFRWIRLLLLIELSVALCSPASAISEARARDQIRDPHLILLQAATFDTRLGPPAVTSGARAARRTGDDYLIVQFSQPIDEALTSEVERSGAEIVGYIPNHALLLHATSQEEAALSRRTPVQWIGLYEPAFKISPEVGHHAYADPAREADDHLWLTADIFARESIDDAAAAVRATGAEVLKTDTGSFVRRLQVRALPEQIPAIAEIPSIQWIEEWPEITSRNNSNAWILQSNVLDMKPVWSHGIKGQGQIIGHIDGRLQKDSCYFLDPVDNTPGPNHRKIVAYRSSTGYGADNHGTHTAGTLAGDQEPVNGSVDNAGMAYQARISHSNRADITGFGNTPSNLAQYLQFAHDDGARVHTNSWGDDTSTQYTTWARDIDLFSRNNEDDLVGFAVTNAAILRTPENAKNCLAVGACRDRPDQDMHYAGGSGPTTDGRRKPEIFAPGLQTVSASTAPCGTATSTGTSMACPAIMGAAALVRQYYEDGWYPSGVANPQDAFAPTGALVKATLLNSTVDMTGVAGYPSNREGWGRLLLDDALYFFGDQRVLKLWDVRNADGLVTDDVVEYQIETHGAGSTRITLVFTDQPATVGASFTPVNDLDLEVTDGNVTYYGNAIVDGMSIATGEPDPLNNVEMVILPGFVPTIYTVRVRARQVVDDPQGYALVVTGDLDNPAAVTESSAPVRPLSLQPNPFAPGEVGKTSGMSIRFDLATAGHTEVAVHDVAGRKLRTLFQGRLGAGPQLCVWDGSGSGGARLSSGTYFVRVIQAGREIGTRQAILLH</sequence>
<dbReference type="Gene3D" id="3.40.50.200">
    <property type="entry name" value="Peptidase S8/S53 domain"/>
    <property type="match status" value="1"/>
</dbReference>
<feature type="active site" description="Charge relay system" evidence="4">
    <location>
        <position position="266"/>
    </location>
</feature>
<dbReference type="Proteomes" id="UP000697710">
    <property type="component" value="Unassembled WGS sequence"/>
</dbReference>
<dbReference type="EMBL" id="JAGQHR010000510">
    <property type="protein sequence ID" value="MCA9728909.1"/>
    <property type="molecule type" value="Genomic_DNA"/>
</dbReference>
<dbReference type="Pfam" id="PF13860">
    <property type="entry name" value="FlgD_ig"/>
    <property type="match status" value="1"/>
</dbReference>
<evidence type="ECO:0000256" key="4">
    <source>
        <dbReference type="PROSITE-ProRule" id="PRU01240"/>
    </source>
</evidence>
<feature type="non-terminal residue" evidence="7">
    <location>
        <position position="1"/>
    </location>
</feature>
<evidence type="ECO:0000259" key="6">
    <source>
        <dbReference type="Pfam" id="PF13860"/>
    </source>
</evidence>
<feature type="domain" description="Peptidase S8/S53" evidence="5">
    <location>
        <begin position="296"/>
        <end position="539"/>
    </location>
</feature>
<reference evidence="7" key="1">
    <citation type="submission" date="2020-04" db="EMBL/GenBank/DDBJ databases">
        <authorList>
            <person name="Zhang T."/>
        </authorList>
    </citation>
    <scope>NUCLEOTIDE SEQUENCE</scope>
    <source>
        <strain evidence="7">HKST-UBA01</strain>
    </source>
</reference>
<evidence type="ECO:0000256" key="3">
    <source>
        <dbReference type="ARBA" id="ARBA00022825"/>
    </source>
</evidence>
<dbReference type="Gene3D" id="2.60.120.380">
    <property type="match status" value="1"/>
</dbReference>
<reference evidence="7" key="2">
    <citation type="journal article" date="2021" name="Microbiome">
        <title>Successional dynamics and alternative stable states in a saline activated sludge microbial community over 9 years.</title>
        <authorList>
            <person name="Wang Y."/>
            <person name="Ye J."/>
            <person name="Ju F."/>
            <person name="Liu L."/>
            <person name="Boyd J.A."/>
            <person name="Deng Y."/>
            <person name="Parks D.H."/>
            <person name="Jiang X."/>
            <person name="Yin X."/>
            <person name="Woodcroft B.J."/>
            <person name="Tyson G.W."/>
            <person name="Hugenholtz P."/>
            <person name="Polz M.F."/>
            <person name="Zhang T."/>
        </authorList>
    </citation>
    <scope>NUCLEOTIDE SEQUENCE</scope>
    <source>
        <strain evidence="7">HKST-UBA01</strain>
    </source>
</reference>
<keyword evidence="1 4" id="KW-0645">Protease</keyword>
<evidence type="ECO:0000313" key="7">
    <source>
        <dbReference type="EMBL" id="MCA9728909.1"/>
    </source>
</evidence>